<dbReference type="PROSITE" id="PS00687">
    <property type="entry name" value="ALDEHYDE_DEHYDR_GLU"/>
    <property type="match status" value="1"/>
</dbReference>
<dbReference type="FunFam" id="3.40.605.10:FF:000007">
    <property type="entry name" value="NAD/NADP-dependent betaine aldehyde dehydrogenase"/>
    <property type="match status" value="1"/>
</dbReference>
<organism evidence="7 8">
    <name type="scientific">Alicyclobacillus tolerans</name>
    <dbReference type="NCBI Taxonomy" id="90970"/>
    <lineage>
        <taxon>Bacteria</taxon>
        <taxon>Bacillati</taxon>
        <taxon>Bacillota</taxon>
        <taxon>Bacilli</taxon>
        <taxon>Bacillales</taxon>
        <taxon>Alicyclobacillaceae</taxon>
        <taxon>Alicyclobacillus</taxon>
    </lineage>
</organism>
<dbReference type="AlphaFoldDB" id="A0A1M6XYE2"/>
<proteinExistence type="inferred from homology"/>
<dbReference type="CDD" id="cd07093">
    <property type="entry name" value="ALDH_F8_HMSADH"/>
    <property type="match status" value="1"/>
</dbReference>
<dbReference type="PANTHER" id="PTHR43720:SF2">
    <property type="entry name" value="2-AMINOMUCONIC SEMIALDEHYDE DEHYDROGENASE"/>
    <property type="match status" value="1"/>
</dbReference>
<dbReference type="FunFam" id="3.40.309.10:FF:000012">
    <property type="entry name" value="Betaine aldehyde dehydrogenase"/>
    <property type="match status" value="1"/>
</dbReference>
<dbReference type="GO" id="GO:0018480">
    <property type="term" value="F:5-carboxymethyl-2-hydroxymuconic-semialdehyde dehydrogenase activity"/>
    <property type="evidence" value="ECO:0007669"/>
    <property type="project" value="InterPro"/>
</dbReference>
<evidence type="ECO:0000259" key="6">
    <source>
        <dbReference type="Pfam" id="PF00171"/>
    </source>
</evidence>
<keyword evidence="2 5" id="KW-0560">Oxidoreductase</keyword>
<protein>
    <submittedName>
        <fullName evidence="7">5-carboxymethyl-2-hydroxymuconic-semialdehyde dehydrogenase</fullName>
    </submittedName>
</protein>
<dbReference type="Gene3D" id="3.40.309.10">
    <property type="entry name" value="Aldehyde Dehydrogenase, Chain A, domain 2"/>
    <property type="match status" value="1"/>
</dbReference>
<dbReference type="InterPro" id="IPR016162">
    <property type="entry name" value="Ald_DH_N"/>
</dbReference>
<feature type="domain" description="Aldehyde dehydrogenase" evidence="6">
    <location>
        <begin position="34"/>
        <end position="490"/>
    </location>
</feature>
<dbReference type="PROSITE" id="PS00070">
    <property type="entry name" value="ALDEHYDE_DEHYDR_CYS"/>
    <property type="match status" value="1"/>
</dbReference>
<name>A0A1M6XYE2_9BACL</name>
<sequence length="506" mass="55939">MTTQTHNYQISGNRQVEIQPARHFIQGAYCDGVQGKWFETINPTNGEVITQVAEGFEEDIHRAVCAAHQAFHEGPWRRMSAKERSRIMVNIAEGLEKNGEELAYLETLDTGLPIAQARGQAARAADNFRFFAKKAEEMTGETYPVDESFLNYTVRRPVGVAGLITPWNTPLMLSTWKIAPCLATGNTAVLKPAEWSPLTATKLAQIIHDAGIPEGVFNVVHGFGETAGAALVAHPLVNLISFTGETTTGKEIMRNGSSTLKRFSMELGGKSPVVVFADADLERALDAVVFGLYSLNGERCTAGSRLLIERSIKDEFEERLKERVARIRLGDPFDPKTEVGPLIHRNHYQRVQEYIRVGLNEGATLAVGGFSPDDQVGNFVRPTLFTNVRNDMRIAQEEIFGPVLVSIPFDSEEEAVHLANDVAYGLAAYVWTNNLTKAHRVAGQIESGMVWINSQNVRDLRTPFGGSKNSGIGREGGHYSFEFYTELKTIHVSMSHHPIPKFGKVE</sequence>
<evidence type="ECO:0000256" key="2">
    <source>
        <dbReference type="ARBA" id="ARBA00023002"/>
    </source>
</evidence>
<dbReference type="InterPro" id="IPR016160">
    <property type="entry name" value="Ald_DH_CS_CYS"/>
</dbReference>
<reference evidence="8" key="1">
    <citation type="submission" date="2016-11" db="EMBL/GenBank/DDBJ databases">
        <authorList>
            <person name="Varghese N."/>
            <person name="Submissions S."/>
        </authorList>
    </citation>
    <scope>NUCLEOTIDE SEQUENCE [LARGE SCALE GENOMIC DNA]</scope>
    <source>
        <strain evidence="8">USBA-503</strain>
    </source>
</reference>
<gene>
    <name evidence="7" type="ORF">SAMN05443507_1397</name>
</gene>
<dbReference type="PANTHER" id="PTHR43720">
    <property type="entry name" value="2-AMINOMUCONIC SEMIALDEHYDE DEHYDROGENASE"/>
    <property type="match status" value="1"/>
</dbReference>
<dbReference type="STRING" id="1830138.SAMN05443507_1397"/>
<dbReference type="InterPro" id="IPR016161">
    <property type="entry name" value="Ald_DH/histidinol_DH"/>
</dbReference>
<dbReference type="EMBL" id="FRAF01000039">
    <property type="protein sequence ID" value="SHL10899.1"/>
    <property type="molecule type" value="Genomic_DNA"/>
</dbReference>
<dbReference type="InterPro" id="IPR029510">
    <property type="entry name" value="Ald_DH_CS_GLU"/>
</dbReference>
<dbReference type="InterPro" id="IPR016163">
    <property type="entry name" value="Ald_DH_C"/>
</dbReference>
<dbReference type="NCBIfam" id="TIGR02299">
    <property type="entry name" value="HpaE"/>
    <property type="match status" value="1"/>
</dbReference>
<comment type="similarity">
    <text evidence="1 5">Belongs to the aldehyde dehydrogenase family.</text>
</comment>
<dbReference type="GO" id="GO:1901023">
    <property type="term" value="P:4-hydroxyphenylacetate catabolic process"/>
    <property type="evidence" value="ECO:0007669"/>
    <property type="project" value="InterPro"/>
</dbReference>
<evidence type="ECO:0000256" key="3">
    <source>
        <dbReference type="ARBA" id="ARBA00023027"/>
    </source>
</evidence>
<evidence type="ECO:0000256" key="5">
    <source>
        <dbReference type="RuleBase" id="RU003345"/>
    </source>
</evidence>
<evidence type="ECO:0000313" key="7">
    <source>
        <dbReference type="EMBL" id="SHL10899.1"/>
    </source>
</evidence>
<evidence type="ECO:0000256" key="1">
    <source>
        <dbReference type="ARBA" id="ARBA00009986"/>
    </source>
</evidence>
<evidence type="ECO:0000313" key="8">
    <source>
        <dbReference type="Proteomes" id="UP000184016"/>
    </source>
</evidence>
<dbReference type="InterPro" id="IPR015590">
    <property type="entry name" value="Aldehyde_DH_dom"/>
</dbReference>
<keyword evidence="8" id="KW-1185">Reference proteome</keyword>
<dbReference type="Pfam" id="PF00171">
    <property type="entry name" value="Aldedh"/>
    <property type="match status" value="1"/>
</dbReference>
<dbReference type="Proteomes" id="UP000184016">
    <property type="component" value="Unassembled WGS sequence"/>
</dbReference>
<evidence type="ECO:0000256" key="4">
    <source>
        <dbReference type="PROSITE-ProRule" id="PRU10007"/>
    </source>
</evidence>
<feature type="active site" evidence="4">
    <location>
        <position position="266"/>
    </location>
</feature>
<dbReference type="Gene3D" id="3.40.605.10">
    <property type="entry name" value="Aldehyde Dehydrogenase, Chain A, domain 1"/>
    <property type="match status" value="1"/>
</dbReference>
<dbReference type="InterPro" id="IPR011985">
    <property type="entry name" value="DH_HpaE"/>
</dbReference>
<accession>A0A1M6XYE2</accession>
<keyword evidence="3" id="KW-0520">NAD</keyword>
<dbReference type="SUPFAM" id="SSF53720">
    <property type="entry name" value="ALDH-like"/>
    <property type="match status" value="1"/>
</dbReference>